<evidence type="ECO:0000256" key="4">
    <source>
        <dbReference type="PROSITE-ProRule" id="PRU00221"/>
    </source>
</evidence>
<comment type="similarity">
    <text evidence="1">Belongs to the WD repeat rae1 family.</text>
</comment>
<keyword evidence="6" id="KW-1185">Reference proteome</keyword>
<dbReference type="InterPro" id="IPR036322">
    <property type="entry name" value="WD40_repeat_dom_sf"/>
</dbReference>
<dbReference type="PROSITE" id="PS50294">
    <property type="entry name" value="WD_REPEATS_REGION"/>
    <property type="match status" value="2"/>
</dbReference>
<evidence type="ECO:0000313" key="5">
    <source>
        <dbReference type="EMBL" id="KLO19343.1"/>
    </source>
</evidence>
<dbReference type="AlphaFoldDB" id="A0A0H2SC70"/>
<keyword evidence="3" id="KW-0677">Repeat</keyword>
<dbReference type="Gene3D" id="2.130.10.10">
    <property type="entry name" value="YVTN repeat-like/Quinoprotein amine dehydrogenase"/>
    <property type="match status" value="1"/>
</dbReference>
<feature type="repeat" description="WD" evidence="4">
    <location>
        <begin position="67"/>
        <end position="108"/>
    </location>
</feature>
<feature type="repeat" description="WD" evidence="4">
    <location>
        <begin position="108"/>
        <end position="153"/>
    </location>
</feature>
<dbReference type="PROSITE" id="PS50082">
    <property type="entry name" value="WD_REPEATS_2"/>
    <property type="match status" value="3"/>
</dbReference>
<keyword evidence="2 4" id="KW-0853">WD repeat</keyword>
<evidence type="ECO:0000313" key="6">
    <source>
        <dbReference type="Proteomes" id="UP000053477"/>
    </source>
</evidence>
<sequence length="356" mass="39401">MSLFRSTTSTTVAPPEIPDVEVANPPSDSISSLAFSSAGNFLAAGSWDNKVRIYEINDQKQSQGRAMYEHQGPVLDLYWNKEGSKIVSAGVDNAARVYDLQTGQATQVAQHDAPIKSVRWFETPQVNGGLVATGSWDKTLKYWDLRSSTPVLNVALPERCYSMDVVYPLLTVGCADRQIRCYDLSNPSVVSKEMISPLKFQIRSVACFPGADGFTVGSVEGRIAVHSFPGDESKRYTFRCHRQETKPGLKDGGLVYAVNDIKYNPVHGTFASVGSDGQYCFWDGDNRQRLKSSPQATVNASISTCAFNRDSTIFAYALSYDWHKGHQGMTPEHPNKIMLHTCRDEEVKRRAAAPKR</sequence>
<dbReference type="InterPro" id="IPR001680">
    <property type="entry name" value="WD40_rpt"/>
</dbReference>
<organism evidence="5 6">
    <name type="scientific">Schizopora paradoxa</name>
    <dbReference type="NCBI Taxonomy" id="27342"/>
    <lineage>
        <taxon>Eukaryota</taxon>
        <taxon>Fungi</taxon>
        <taxon>Dikarya</taxon>
        <taxon>Basidiomycota</taxon>
        <taxon>Agaricomycotina</taxon>
        <taxon>Agaricomycetes</taxon>
        <taxon>Hymenochaetales</taxon>
        <taxon>Schizoporaceae</taxon>
        <taxon>Schizopora</taxon>
    </lineage>
</organism>
<dbReference type="PANTHER" id="PTHR10971">
    <property type="entry name" value="MRNA EXPORT FACTOR AND BUB3"/>
    <property type="match status" value="1"/>
</dbReference>
<dbReference type="Pfam" id="PF00400">
    <property type="entry name" value="WD40"/>
    <property type="match status" value="3"/>
</dbReference>
<dbReference type="FunFam" id="2.130.10.10:FF:000190">
    <property type="entry name" value="Nuclear pore complex subunit"/>
    <property type="match status" value="1"/>
</dbReference>
<feature type="repeat" description="WD" evidence="4">
    <location>
        <begin position="23"/>
        <end position="64"/>
    </location>
</feature>
<evidence type="ECO:0000256" key="1">
    <source>
        <dbReference type="ARBA" id="ARBA00007830"/>
    </source>
</evidence>
<dbReference type="InterPro" id="IPR015943">
    <property type="entry name" value="WD40/YVTN_repeat-like_dom_sf"/>
</dbReference>
<protein>
    <submittedName>
        <fullName evidence="5">WD40 repeat-like protein</fullName>
    </submittedName>
</protein>
<gene>
    <name evidence="5" type="ORF">SCHPADRAFT_918643</name>
</gene>
<dbReference type="Proteomes" id="UP000053477">
    <property type="component" value="Unassembled WGS sequence"/>
</dbReference>
<evidence type="ECO:0000256" key="3">
    <source>
        <dbReference type="ARBA" id="ARBA00022737"/>
    </source>
</evidence>
<dbReference type="InParanoid" id="A0A0H2SC70"/>
<accession>A0A0H2SC70</accession>
<dbReference type="EMBL" id="KQ085887">
    <property type="protein sequence ID" value="KLO19343.1"/>
    <property type="molecule type" value="Genomic_DNA"/>
</dbReference>
<dbReference type="SMART" id="SM00320">
    <property type="entry name" value="WD40"/>
    <property type="match status" value="5"/>
</dbReference>
<name>A0A0H2SC70_9AGAM</name>
<reference evidence="5 6" key="1">
    <citation type="submission" date="2015-04" db="EMBL/GenBank/DDBJ databases">
        <title>Complete genome sequence of Schizopora paradoxa KUC8140, a cosmopolitan wood degrader in East Asia.</title>
        <authorList>
            <consortium name="DOE Joint Genome Institute"/>
            <person name="Min B."/>
            <person name="Park H."/>
            <person name="Jang Y."/>
            <person name="Kim J.-J."/>
            <person name="Kim K.H."/>
            <person name="Pangilinan J."/>
            <person name="Lipzen A."/>
            <person name="Riley R."/>
            <person name="Grigoriev I.V."/>
            <person name="Spatafora J.W."/>
            <person name="Choi I.-G."/>
        </authorList>
    </citation>
    <scope>NUCLEOTIDE SEQUENCE [LARGE SCALE GENOMIC DNA]</scope>
    <source>
        <strain evidence="5 6">KUC8140</strain>
    </source>
</reference>
<dbReference type="FunCoup" id="A0A0H2SC70">
    <property type="interactions" value="1045"/>
</dbReference>
<dbReference type="SUPFAM" id="SSF50978">
    <property type="entry name" value="WD40 repeat-like"/>
    <property type="match status" value="1"/>
</dbReference>
<dbReference type="STRING" id="27342.A0A0H2SC70"/>
<evidence type="ECO:0000256" key="2">
    <source>
        <dbReference type="ARBA" id="ARBA00022574"/>
    </source>
</evidence>
<dbReference type="OrthoDB" id="256303at2759"/>
<proteinExistence type="inferred from homology"/>